<dbReference type="PANTHER" id="PTHR45138:SF9">
    <property type="entry name" value="DIGUANYLATE CYCLASE DGCM-RELATED"/>
    <property type="match status" value="1"/>
</dbReference>
<evidence type="ECO:0000256" key="3">
    <source>
        <dbReference type="SAM" id="MobiDB-lite"/>
    </source>
</evidence>
<evidence type="ECO:0000313" key="5">
    <source>
        <dbReference type="EMBL" id="MFC4363660.1"/>
    </source>
</evidence>
<dbReference type="InterPro" id="IPR050469">
    <property type="entry name" value="Diguanylate_Cyclase"/>
</dbReference>
<feature type="compositionally biased region" description="Basic and acidic residues" evidence="3">
    <location>
        <begin position="226"/>
        <end position="241"/>
    </location>
</feature>
<evidence type="ECO:0000259" key="4">
    <source>
        <dbReference type="PROSITE" id="PS50887"/>
    </source>
</evidence>
<protein>
    <recommendedName>
        <fullName evidence="1">diguanylate cyclase</fullName>
        <ecNumber evidence="1">2.7.7.65</ecNumber>
    </recommendedName>
</protein>
<evidence type="ECO:0000313" key="6">
    <source>
        <dbReference type="Proteomes" id="UP001595840"/>
    </source>
</evidence>
<dbReference type="SMART" id="SM00267">
    <property type="entry name" value="GGDEF"/>
    <property type="match status" value="1"/>
</dbReference>
<feature type="region of interest" description="Disordered" evidence="3">
    <location>
        <begin position="222"/>
        <end position="241"/>
    </location>
</feature>
<sequence>MSDGTINCTTPSCPVGEAQCPIIAELIELRELARTDGLTELFNQRHFRDALKQEMERTQRSHNPTSLMFVDLDFFKSVNDKHGHEVGNLALKHVAKLLIDNLRRLDIACRYGGEEFVVILPGTDLFTGRYVAERIRMRIQTSPVQLKDGTLNLTASIGLDTYRADSTASADDFIASTDALLYKAKQTGRNKVVHGTTNFDALAQINQDEKDALAAAFSLASDAQQETEKKANKEAKKTPKK</sequence>
<organism evidence="5 6">
    <name type="scientific">Simiduia curdlanivorans</name>
    <dbReference type="NCBI Taxonomy" id="1492769"/>
    <lineage>
        <taxon>Bacteria</taxon>
        <taxon>Pseudomonadati</taxon>
        <taxon>Pseudomonadota</taxon>
        <taxon>Gammaproteobacteria</taxon>
        <taxon>Cellvibrionales</taxon>
        <taxon>Cellvibrionaceae</taxon>
        <taxon>Simiduia</taxon>
    </lineage>
</organism>
<dbReference type="SUPFAM" id="SSF55073">
    <property type="entry name" value="Nucleotide cyclase"/>
    <property type="match status" value="1"/>
</dbReference>
<keyword evidence="6" id="KW-1185">Reference proteome</keyword>
<gene>
    <name evidence="5" type="ORF">ACFOX3_15200</name>
</gene>
<dbReference type="Proteomes" id="UP001595840">
    <property type="component" value="Unassembled WGS sequence"/>
</dbReference>
<dbReference type="InterPro" id="IPR043128">
    <property type="entry name" value="Rev_trsase/Diguanyl_cyclase"/>
</dbReference>
<feature type="domain" description="GGDEF" evidence="4">
    <location>
        <begin position="63"/>
        <end position="197"/>
    </location>
</feature>
<dbReference type="PANTHER" id="PTHR45138">
    <property type="entry name" value="REGULATORY COMPONENTS OF SENSORY TRANSDUCTION SYSTEM"/>
    <property type="match status" value="1"/>
</dbReference>
<reference evidence="6" key="1">
    <citation type="journal article" date="2019" name="Int. J. Syst. Evol. Microbiol.">
        <title>The Global Catalogue of Microorganisms (GCM) 10K type strain sequencing project: providing services to taxonomists for standard genome sequencing and annotation.</title>
        <authorList>
            <consortium name="The Broad Institute Genomics Platform"/>
            <consortium name="The Broad Institute Genome Sequencing Center for Infectious Disease"/>
            <person name="Wu L."/>
            <person name="Ma J."/>
        </authorList>
    </citation>
    <scope>NUCLEOTIDE SEQUENCE [LARGE SCALE GENOMIC DNA]</scope>
    <source>
        <strain evidence="6">CECT 8570</strain>
    </source>
</reference>
<dbReference type="PROSITE" id="PS50887">
    <property type="entry name" value="GGDEF"/>
    <property type="match status" value="1"/>
</dbReference>
<name>A0ABV8V8Y9_9GAMM</name>
<proteinExistence type="predicted"/>
<evidence type="ECO:0000256" key="2">
    <source>
        <dbReference type="ARBA" id="ARBA00034247"/>
    </source>
</evidence>
<dbReference type="RefSeq" id="WP_290261626.1">
    <property type="nucleotide sequence ID" value="NZ_JAUFQG010000004.1"/>
</dbReference>
<dbReference type="NCBIfam" id="TIGR00254">
    <property type="entry name" value="GGDEF"/>
    <property type="match status" value="1"/>
</dbReference>
<evidence type="ECO:0000256" key="1">
    <source>
        <dbReference type="ARBA" id="ARBA00012528"/>
    </source>
</evidence>
<dbReference type="EC" id="2.7.7.65" evidence="1"/>
<comment type="catalytic activity">
    <reaction evidence="2">
        <text>2 GTP = 3',3'-c-di-GMP + 2 diphosphate</text>
        <dbReference type="Rhea" id="RHEA:24898"/>
        <dbReference type="ChEBI" id="CHEBI:33019"/>
        <dbReference type="ChEBI" id="CHEBI:37565"/>
        <dbReference type="ChEBI" id="CHEBI:58805"/>
        <dbReference type="EC" id="2.7.7.65"/>
    </reaction>
</comment>
<comment type="caution">
    <text evidence="5">The sequence shown here is derived from an EMBL/GenBank/DDBJ whole genome shotgun (WGS) entry which is preliminary data.</text>
</comment>
<dbReference type="Gene3D" id="3.30.70.270">
    <property type="match status" value="1"/>
</dbReference>
<accession>A0ABV8V8Y9</accession>
<dbReference type="InterPro" id="IPR029787">
    <property type="entry name" value="Nucleotide_cyclase"/>
</dbReference>
<dbReference type="CDD" id="cd01949">
    <property type="entry name" value="GGDEF"/>
    <property type="match status" value="1"/>
</dbReference>
<dbReference type="InterPro" id="IPR000160">
    <property type="entry name" value="GGDEF_dom"/>
</dbReference>
<dbReference type="Pfam" id="PF00990">
    <property type="entry name" value="GGDEF"/>
    <property type="match status" value="1"/>
</dbReference>
<dbReference type="EMBL" id="JBHSCX010000020">
    <property type="protein sequence ID" value="MFC4363660.1"/>
    <property type="molecule type" value="Genomic_DNA"/>
</dbReference>